<dbReference type="PANTHER" id="PTHR46044">
    <property type="entry name" value="NITRILASE"/>
    <property type="match status" value="1"/>
</dbReference>
<sequence>MMQRTERLPRFTAAAVQSSPVYLDPAATVEKAVSLIAEAASQGAELIVFPEVFVPGYPYWNWTMNPVQGSPWFERLWRASVDVPGPHVDTLRATARRHGAVVVIGVNERSPHSLGVLYNTMLTIGPDGGLLGVHRKLVPTWAEKLTWTGGDGSSLKVHPTPVGPLGVLACGENTNTLARFTLLAQGELVHAASYIALPVAPADYDMADAIAVRTAAHSFEGKLFSVVACSTVSPEIVDTIAGDDQDLRRMLARPRSALSGIFGPDGRPVTEPLVDEEGIVYGEIDLAKCIQPKQMHDIVGHYNRFDVFRLHVDDTPRSPVTFTSDGPPRSPVAFTPDDTPRSPVARTSDGTRATAPTLPTADAQDADAQDADAQDADAQDADAQDADVAGPPKEDS</sequence>
<organism evidence="5 6">
    <name type="scientific">Streptomyces narbonensis</name>
    <dbReference type="NCBI Taxonomy" id="67333"/>
    <lineage>
        <taxon>Bacteria</taxon>
        <taxon>Bacillati</taxon>
        <taxon>Actinomycetota</taxon>
        <taxon>Actinomycetes</taxon>
        <taxon>Kitasatosporales</taxon>
        <taxon>Streptomycetaceae</taxon>
        <taxon>Streptomyces</taxon>
    </lineage>
</organism>
<feature type="compositionally biased region" description="Acidic residues" evidence="3">
    <location>
        <begin position="364"/>
        <end position="385"/>
    </location>
</feature>
<dbReference type="Gene3D" id="3.60.110.10">
    <property type="entry name" value="Carbon-nitrogen hydrolase"/>
    <property type="match status" value="1"/>
</dbReference>
<dbReference type="PROSITE" id="PS50263">
    <property type="entry name" value="CN_HYDROLASE"/>
    <property type="match status" value="1"/>
</dbReference>
<dbReference type="InterPro" id="IPR003010">
    <property type="entry name" value="C-N_Hydrolase"/>
</dbReference>
<dbReference type="InterPro" id="IPR036526">
    <property type="entry name" value="C-N_Hydrolase_sf"/>
</dbReference>
<evidence type="ECO:0000313" key="6">
    <source>
        <dbReference type="Proteomes" id="UP001551329"/>
    </source>
</evidence>
<dbReference type="PROSITE" id="PS00920">
    <property type="entry name" value="NITRIL_CHT_1"/>
    <property type="match status" value="1"/>
</dbReference>
<dbReference type="GO" id="GO:0016787">
    <property type="term" value="F:hydrolase activity"/>
    <property type="evidence" value="ECO:0007669"/>
    <property type="project" value="UniProtKB-KW"/>
</dbReference>
<keyword evidence="6" id="KW-1185">Reference proteome</keyword>
<dbReference type="Pfam" id="PF00795">
    <property type="entry name" value="CN_hydrolase"/>
    <property type="match status" value="1"/>
</dbReference>
<feature type="domain" description="CN hydrolase" evidence="4">
    <location>
        <begin position="11"/>
        <end position="286"/>
    </location>
</feature>
<feature type="region of interest" description="Disordered" evidence="3">
    <location>
        <begin position="319"/>
        <end position="396"/>
    </location>
</feature>
<name>A0ABV3CBA0_9ACTN</name>
<proteinExistence type="inferred from homology"/>
<keyword evidence="5" id="KW-0378">Hydrolase</keyword>
<gene>
    <name evidence="5" type="ORF">AB0A88_14725</name>
</gene>
<dbReference type="PANTHER" id="PTHR46044:SF2">
    <property type="entry name" value="CN HYDROLASE DOMAIN-CONTAINING PROTEIN"/>
    <property type="match status" value="1"/>
</dbReference>
<protein>
    <submittedName>
        <fullName evidence="5">Carbon-nitrogen hydrolase family protein</fullName>
    </submittedName>
</protein>
<dbReference type="Proteomes" id="UP001551329">
    <property type="component" value="Unassembled WGS sequence"/>
</dbReference>
<dbReference type="EMBL" id="JBEZAE010000007">
    <property type="protein sequence ID" value="MEU7071385.1"/>
    <property type="molecule type" value="Genomic_DNA"/>
</dbReference>
<dbReference type="RefSeq" id="WP_358475246.1">
    <property type="nucleotide sequence ID" value="NZ_JBEZAE010000007.1"/>
</dbReference>
<evidence type="ECO:0000256" key="2">
    <source>
        <dbReference type="PROSITE-ProRule" id="PRU10139"/>
    </source>
</evidence>
<dbReference type="SUPFAM" id="SSF56317">
    <property type="entry name" value="Carbon-nitrogen hydrolase"/>
    <property type="match status" value="1"/>
</dbReference>
<comment type="similarity">
    <text evidence="1">Belongs to the carbon-nitrogen hydrolase superfamily. Nitrilase family.</text>
</comment>
<comment type="caution">
    <text evidence="5">The sequence shown here is derived from an EMBL/GenBank/DDBJ whole genome shotgun (WGS) entry which is preliminary data.</text>
</comment>
<evidence type="ECO:0000313" key="5">
    <source>
        <dbReference type="EMBL" id="MEU7071385.1"/>
    </source>
</evidence>
<evidence type="ECO:0000256" key="1">
    <source>
        <dbReference type="ARBA" id="ARBA00008129"/>
    </source>
</evidence>
<reference evidence="5 6" key="1">
    <citation type="submission" date="2024-06" db="EMBL/GenBank/DDBJ databases">
        <title>The Natural Products Discovery Center: Release of the First 8490 Sequenced Strains for Exploring Actinobacteria Biosynthetic Diversity.</title>
        <authorList>
            <person name="Kalkreuter E."/>
            <person name="Kautsar S.A."/>
            <person name="Yang D."/>
            <person name="Bader C.D."/>
            <person name="Teijaro C.N."/>
            <person name="Fluegel L."/>
            <person name="Davis C.M."/>
            <person name="Simpson J.R."/>
            <person name="Lauterbach L."/>
            <person name="Steele A.D."/>
            <person name="Gui C."/>
            <person name="Meng S."/>
            <person name="Li G."/>
            <person name="Viehrig K."/>
            <person name="Ye F."/>
            <person name="Su P."/>
            <person name="Kiefer A.F."/>
            <person name="Nichols A."/>
            <person name="Cepeda A.J."/>
            <person name="Yan W."/>
            <person name="Fan B."/>
            <person name="Jiang Y."/>
            <person name="Adhikari A."/>
            <person name="Zheng C.-J."/>
            <person name="Schuster L."/>
            <person name="Cowan T.M."/>
            <person name="Smanski M.J."/>
            <person name="Chevrette M.G."/>
            <person name="De Carvalho L.P.S."/>
            <person name="Shen B."/>
        </authorList>
    </citation>
    <scope>NUCLEOTIDE SEQUENCE [LARGE SCALE GENOMIC DNA]</scope>
    <source>
        <strain evidence="5 6">NPDC045974</strain>
    </source>
</reference>
<dbReference type="CDD" id="cd07564">
    <property type="entry name" value="nitrilases_CHs"/>
    <property type="match status" value="1"/>
</dbReference>
<feature type="active site" description="Proton acceptor" evidence="2">
    <location>
        <position position="51"/>
    </location>
</feature>
<dbReference type="InterPro" id="IPR000132">
    <property type="entry name" value="Nitrilase/CN_hydratase_CS"/>
</dbReference>
<evidence type="ECO:0000259" key="4">
    <source>
        <dbReference type="PROSITE" id="PS50263"/>
    </source>
</evidence>
<accession>A0ABV3CBA0</accession>
<dbReference type="InterPro" id="IPR044149">
    <property type="entry name" value="Nitrilases_CHs"/>
</dbReference>
<evidence type="ECO:0000256" key="3">
    <source>
        <dbReference type="SAM" id="MobiDB-lite"/>
    </source>
</evidence>